<keyword evidence="11" id="KW-1185">Reference proteome</keyword>
<accession>A0A553HUM1</accession>
<dbReference type="PROSITE" id="PS50879">
    <property type="entry name" value="RNASE_H_1"/>
    <property type="match status" value="1"/>
</dbReference>
<evidence type="ECO:0000256" key="1">
    <source>
        <dbReference type="ARBA" id="ARBA00000077"/>
    </source>
</evidence>
<gene>
    <name evidence="10" type="ORF">FHL15_007431</name>
</gene>
<dbReference type="Proteomes" id="UP000319160">
    <property type="component" value="Unassembled WGS sequence"/>
</dbReference>
<keyword evidence="4" id="KW-0540">Nuclease</keyword>
<dbReference type="EMBL" id="VFLP01000043">
    <property type="protein sequence ID" value="TRX91649.1"/>
    <property type="molecule type" value="Genomic_DNA"/>
</dbReference>
<evidence type="ECO:0000256" key="8">
    <source>
        <dbReference type="SAM" id="MobiDB-lite"/>
    </source>
</evidence>
<dbReference type="GO" id="GO:0046872">
    <property type="term" value="F:metal ion binding"/>
    <property type="evidence" value="ECO:0007669"/>
    <property type="project" value="UniProtKB-KW"/>
</dbReference>
<comment type="catalytic activity">
    <reaction evidence="1">
        <text>Endonucleolytic cleavage to 5'-phosphomonoester.</text>
        <dbReference type="EC" id="3.1.26.4"/>
    </reaction>
</comment>
<dbReference type="GO" id="GO:0004523">
    <property type="term" value="F:RNA-DNA hybrid ribonuclease activity"/>
    <property type="evidence" value="ECO:0007669"/>
    <property type="project" value="UniProtKB-EC"/>
</dbReference>
<feature type="region of interest" description="Disordered" evidence="8">
    <location>
        <begin position="1"/>
        <end position="31"/>
    </location>
</feature>
<reference evidence="11" key="1">
    <citation type="submission" date="2019-06" db="EMBL/GenBank/DDBJ databases">
        <title>Draft genome sequence of the griseofulvin-producing fungus Xylaria cubensis strain G536.</title>
        <authorList>
            <person name="Mead M.E."/>
            <person name="Raja H.A."/>
            <person name="Steenwyk J.L."/>
            <person name="Knowles S.L."/>
            <person name="Oberlies N.H."/>
            <person name="Rokas A."/>
        </authorList>
    </citation>
    <scope>NUCLEOTIDE SEQUENCE [LARGE SCALE GENOMIC DNA]</scope>
    <source>
        <strain evidence="11">G536</strain>
    </source>
</reference>
<dbReference type="Pfam" id="PF00075">
    <property type="entry name" value="RNase_H"/>
    <property type="match status" value="1"/>
</dbReference>
<dbReference type="InterPro" id="IPR002156">
    <property type="entry name" value="RNaseH_domain"/>
</dbReference>
<evidence type="ECO:0000256" key="5">
    <source>
        <dbReference type="ARBA" id="ARBA00022723"/>
    </source>
</evidence>
<comment type="similarity">
    <text evidence="2">Belongs to the RNase H family.</text>
</comment>
<keyword evidence="7" id="KW-0378">Hydrolase</keyword>
<dbReference type="Gene3D" id="3.30.420.10">
    <property type="entry name" value="Ribonuclease H-like superfamily/Ribonuclease H"/>
    <property type="match status" value="1"/>
</dbReference>
<dbReference type="InterPro" id="IPR012337">
    <property type="entry name" value="RNaseH-like_sf"/>
</dbReference>
<dbReference type="GO" id="GO:0043137">
    <property type="term" value="P:DNA replication, removal of RNA primer"/>
    <property type="evidence" value="ECO:0007669"/>
    <property type="project" value="TreeGrafter"/>
</dbReference>
<dbReference type="InterPro" id="IPR036397">
    <property type="entry name" value="RNaseH_sf"/>
</dbReference>
<protein>
    <recommendedName>
        <fullName evidence="3">ribonuclease H</fullName>
        <ecNumber evidence="3">3.1.26.4</ecNumber>
    </recommendedName>
</protein>
<dbReference type="CDD" id="cd13934">
    <property type="entry name" value="RNase_H_Dikarya_like"/>
    <property type="match status" value="1"/>
</dbReference>
<keyword evidence="5" id="KW-0479">Metal-binding</keyword>
<evidence type="ECO:0000256" key="6">
    <source>
        <dbReference type="ARBA" id="ARBA00022759"/>
    </source>
</evidence>
<evidence type="ECO:0000256" key="3">
    <source>
        <dbReference type="ARBA" id="ARBA00012180"/>
    </source>
</evidence>
<dbReference type="GO" id="GO:0003676">
    <property type="term" value="F:nucleic acid binding"/>
    <property type="evidence" value="ECO:0007669"/>
    <property type="project" value="InterPro"/>
</dbReference>
<dbReference type="AlphaFoldDB" id="A0A553HUM1"/>
<proteinExistence type="inferred from homology"/>
<evidence type="ECO:0000313" key="11">
    <source>
        <dbReference type="Proteomes" id="UP000319160"/>
    </source>
</evidence>
<dbReference type="STRING" id="2512241.A0A553HUM1"/>
<evidence type="ECO:0000256" key="4">
    <source>
        <dbReference type="ARBA" id="ARBA00022722"/>
    </source>
</evidence>
<sequence length="256" mass="28295">MPRLYKHKGHELTKENDDIPRHDPHRSGNLGGTCNRFPGSEYLDYVGDKAFCGVDNLEIAGQDGFTHVRCPVASSIPCTCGRHSLHIDSLVVAVDGPCPGNGTYQATKSACGVFFGPLAPNNMSFRVPDTPGYSHTSQRAELSAAIAAIKASKPFIYNGGQVDCEDCATPCTVKHLVIKSDSAYLVNGMTEHIEKWQERGWRTAKNTEVKNQDLWTKLYDLIYQLYAETEVTIDFWHVLRDQNEDADALANFGLEA</sequence>
<comment type="caution">
    <text evidence="10">The sequence shown here is derived from an EMBL/GenBank/DDBJ whole genome shotgun (WGS) entry which is preliminary data.</text>
</comment>
<evidence type="ECO:0000259" key="9">
    <source>
        <dbReference type="PROSITE" id="PS50879"/>
    </source>
</evidence>
<dbReference type="InterPro" id="IPR050092">
    <property type="entry name" value="RNase_H"/>
</dbReference>
<dbReference type="EC" id="3.1.26.4" evidence="3"/>
<organism evidence="10 11">
    <name type="scientific">Xylaria flabelliformis</name>
    <dbReference type="NCBI Taxonomy" id="2512241"/>
    <lineage>
        <taxon>Eukaryota</taxon>
        <taxon>Fungi</taxon>
        <taxon>Dikarya</taxon>
        <taxon>Ascomycota</taxon>
        <taxon>Pezizomycotina</taxon>
        <taxon>Sordariomycetes</taxon>
        <taxon>Xylariomycetidae</taxon>
        <taxon>Xylariales</taxon>
        <taxon>Xylariaceae</taxon>
        <taxon>Xylaria</taxon>
    </lineage>
</organism>
<name>A0A553HUM1_9PEZI</name>
<evidence type="ECO:0000256" key="7">
    <source>
        <dbReference type="ARBA" id="ARBA00022801"/>
    </source>
</evidence>
<keyword evidence="6" id="KW-0255">Endonuclease</keyword>
<evidence type="ECO:0000256" key="2">
    <source>
        <dbReference type="ARBA" id="ARBA00005300"/>
    </source>
</evidence>
<feature type="compositionally biased region" description="Basic and acidic residues" evidence="8">
    <location>
        <begin position="10"/>
        <end position="26"/>
    </location>
</feature>
<dbReference type="PANTHER" id="PTHR10642:SF26">
    <property type="entry name" value="RIBONUCLEASE H1"/>
    <property type="match status" value="1"/>
</dbReference>
<dbReference type="PANTHER" id="PTHR10642">
    <property type="entry name" value="RIBONUCLEASE H1"/>
    <property type="match status" value="1"/>
</dbReference>
<dbReference type="OrthoDB" id="407198at2759"/>
<feature type="domain" description="RNase H type-1" evidence="9">
    <location>
        <begin position="86"/>
        <end position="255"/>
    </location>
</feature>
<dbReference type="SUPFAM" id="SSF53098">
    <property type="entry name" value="Ribonuclease H-like"/>
    <property type="match status" value="1"/>
</dbReference>
<evidence type="ECO:0000313" key="10">
    <source>
        <dbReference type="EMBL" id="TRX91649.1"/>
    </source>
</evidence>